<comment type="caution">
    <text evidence="2">The sequence shown here is derived from an EMBL/GenBank/DDBJ whole genome shotgun (WGS) entry which is preliminary data.</text>
</comment>
<evidence type="ECO:0000313" key="2">
    <source>
        <dbReference type="EMBL" id="MPN24122.1"/>
    </source>
</evidence>
<keyword evidence="1" id="KW-0472">Membrane</keyword>
<dbReference type="AlphaFoldDB" id="A0A645GDN8"/>
<sequence length="172" mass="18574">MIEAISGWVVSVLTAAFLCAVAYYITPEGKTGTARTVKFVSSLIVAAIIVIPVSRAISHTDDICRMAEKFAAGPANEAMPLSTGNADKLYAEWTASQSAQLIADGVSQSVYEKFGREDFEIKVISETSGLQTKITKIIVFYGSDNFPVSQITEYISETYQIPSEAIKTNETG</sequence>
<evidence type="ECO:0000256" key="1">
    <source>
        <dbReference type="SAM" id="Phobius"/>
    </source>
</evidence>
<keyword evidence="1" id="KW-1133">Transmembrane helix</keyword>
<gene>
    <name evidence="2" type="ORF">SDC9_171516</name>
</gene>
<name>A0A645GDN8_9ZZZZ</name>
<accession>A0A645GDN8</accession>
<dbReference type="EMBL" id="VSSQ01072852">
    <property type="protein sequence ID" value="MPN24122.1"/>
    <property type="molecule type" value="Genomic_DNA"/>
</dbReference>
<evidence type="ECO:0008006" key="3">
    <source>
        <dbReference type="Google" id="ProtNLM"/>
    </source>
</evidence>
<protein>
    <recommendedName>
        <fullName evidence="3">Stage III sporulation protein AF</fullName>
    </recommendedName>
</protein>
<keyword evidence="1" id="KW-0812">Transmembrane</keyword>
<reference evidence="2" key="1">
    <citation type="submission" date="2019-08" db="EMBL/GenBank/DDBJ databases">
        <authorList>
            <person name="Kucharzyk K."/>
            <person name="Murdoch R.W."/>
            <person name="Higgins S."/>
            <person name="Loffler F."/>
        </authorList>
    </citation>
    <scope>NUCLEOTIDE SEQUENCE</scope>
</reference>
<organism evidence="2">
    <name type="scientific">bioreactor metagenome</name>
    <dbReference type="NCBI Taxonomy" id="1076179"/>
    <lineage>
        <taxon>unclassified sequences</taxon>
        <taxon>metagenomes</taxon>
        <taxon>ecological metagenomes</taxon>
    </lineage>
</organism>
<feature type="transmembrane region" description="Helical" evidence="1">
    <location>
        <begin position="37"/>
        <end position="57"/>
    </location>
</feature>
<proteinExistence type="predicted"/>
<feature type="transmembrane region" description="Helical" evidence="1">
    <location>
        <begin position="6"/>
        <end position="25"/>
    </location>
</feature>